<gene>
    <name evidence="6" type="ORF">KEM10_16575</name>
</gene>
<keyword evidence="7" id="KW-1185">Reference proteome</keyword>
<accession>A0ABS5JYN1</accession>
<protein>
    <submittedName>
        <fullName evidence="6">Crp/Fnr family transcriptional regulator</fullName>
    </submittedName>
</protein>
<feature type="domain" description="HTH crp-type" evidence="5">
    <location>
        <begin position="154"/>
        <end position="223"/>
    </location>
</feature>
<comment type="caution">
    <text evidence="6">The sequence shown here is derived from an EMBL/GenBank/DDBJ whole genome shotgun (WGS) entry which is preliminary data.</text>
</comment>
<dbReference type="PANTHER" id="PTHR24567:SF74">
    <property type="entry name" value="HTH-TYPE TRANSCRIPTIONAL REGULATOR ARCR"/>
    <property type="match status" value="1"/>
</dbReference>
<dbReference type="EMBL" id="JAGUCO010000016">
    <property type="protein sequence ID" value="MBS2099905.1"/>
    <property type="molecule type" value="Genomic_DNA"/>
</dbReference>
<evidence type="ECO:0000256" key="2">
    <source>
        <dbReference type="ARBA" id="ARBA00023125"/>
    </source>
</evidence>
<dbReference type="PROSITE" id="PS51063">
    <property type="entry name" value="HTH_CRP_2"/>
    <property type="match status" value="1"/>
</dbReference>
<dbReference type="CDD" id="cd00038">
    <property type="entry name" value="CAP_ED"/>
    <property type="match status" value="1"/>
</dbReference>
<keyword evidence="1" id="KW-0805">Transcription regulation</keyword>
<dbReference type="PANTHER" id="PTHR24567">
    <property type="entry name" value="CRP FAMILY TRANSCRIPTIONAL REGULATORY PROTEIN"/>
    <property type="match status" value="1"/>
</dbReference>
<keyword evidence="3" id="KW-0804">Transcription</keyword>
<dbReference type="SUPFAM" id="SSF46785">
    <property type="entry name" value="Winged helix' DNA-binding domain"/>
    <property type="match status" value="1"/>
</dbReference>
<proteinExistence type="predicted"/>
<evidence type="ECO:0000256" key="3">
    <source>
        <dbReference type="ARBA" id="ARBA00023163"/>
    </source>
</evidence>
<dbReference type="Gene3D" id="2.60.120.10">
    <property type="entry name" value="Jelly Rolls"/>
    <property type="match status" value="1"/>
</dbReference>
<dbReference type="InterPro" id="IPR050397">
    <property type="entry name" value="Env_Response_Regulators"/>
</dbReference>
<dbReference type="InterPro" id="IPR018490">
    <property type="entry name" value="cNMP-bd_dom_sf"/>
</dbReference>
<evidence type="ECO:0000259" key="4">
    <source>
        <dbReference type="PROSITE" id="PS50042"/>
    </source>
</evidence>
<dbReference type="InterPro" id="IPR014710">
    <property type="entry name" value="RmlC-like_jellyroll"/>
</dbReference>
<dbReference type="Pfam" id="PF13545">
    <property type="entry name" value="HTH_Crp_2"/>
    <property type="match status" value="1"/>
</dbReference>
<feature type="domain" description="Cyclic nucleotide-binding" evidence="4">
    <location>
        <begin position="20"/>
        <end position="123"/>
    </location>
</feature>
<dbReference type="InterPro" id="IPR000595">
    <property type="entry name" value="cNMP-bd_dom"/>
</dbReference>
<dbReference type="Proteomes" id="UP000708576">
    <property type="component" value="Unassembled WGS sequence"/>
</dbReference>
<dbReference type="InterPro" id="IPR036390">
    <property type="entry name" value="WH_DNA-bd_sf"/>
</dbReference>
<dbReference type="Pfam" id="PF00027">
    <property type="entry name" value="cNMP_binding"/>
    <property type="match status" value="1"/>
</dbReference>
<evidence type="ECO:0000259" key="5">
    <source>
        <dbReference type="PROSITE" id="PS51063"/>
    </source>
</evidence>
<dbReference type="InterPro" id="IPR012318">
    <property type="entry name" value="HTH_CRP"/>
</dbReference>
<evidence type="ECO:0000313" key="6">
    <source>
        <dbReference type="EMBL" id="MBS2099905.1"/>
    </source>
</evidence>
<reference evidence="6 7" key="1">
    <citation type="journal article" date="2015" name="Int. J. Syst. Evol. Microbiol.">
        <title>Carboxylicivirga linearis sp. nov., isolated from a sea cucumber culture pond.</title>
        <authorList>
            <person name="Wang F.Q."/>
            <person name="Zhou Y.X."/>
            <person name="Lin X.Z."/>
            <person name="Chen G.J."/>
            <person name="Du Z.J."/>
        </authorList>
    </citation>
    <scope>NUCLEOTIDE SEQUENCE [LARGE SCALE GENOMIC DNA]</scope>
    <source>
        <strain evidence="6 7">FB218</strain>
    </source>
</reference>
<keyword evidence="2" id="KW-0238">DNA-binding</keyword>
<evidence type="ECO:0000256" key="1">
    <source>
        <dbReference type="ARBA" id="ARBA00023015"/>
    </source>
</evidence>
<dbReference type="PROSITE" id="PS50042">
    <property type="entry name" value="CNMP_BINDING_3"/>
    <property type="match status" value="1"/>
</dbReference>
<dbReference type="SMART" id="SM00100">
    <property type="entry name" value="cNMP"/>
    <property type="match status" value="1"/>
</dbReference>
<sequence length="232" mass="25945">MNKAQMLTNNCATCNLKFAGFDTMDNEQLSVFKESHCRVEYKKGETIIKQGARCSNLVCIKSGYVKMHVEGLGGRSVIIKVLKPGDFIISPGIFDDNRNHFSASAITDVNTCLISIDAFSKVFHTNHKFAESILKHNHQLMQALYHQLINLSHKKMTGRVADTLLYLSGEVYQSNVFYTTLSRQDMADLSSVSKESLIRILKDFKESGIILVEGNQFKIQASTTLQKISQAG</sequence>
<dbReference type="InterPro" id="IPR036388">
    <property type="entry name" value="WH-like_DNA-bd_sf"/>
</dbReference>
<dbReference type="SUPFAM" id="SSF51206">
    <property type="entry name" value="cAMP-binding domain-like"/>
    <property type="match status" value="1"/>
</dbReference>
<name>A0ABS5JYN1_9BACT</name>
<dbReference type="Gene3D" id="1.10.10.10">
    <property type="entry name" value="Winged helix-like DNA-binding domain superfamily/Winged helix DNA-binding domain"/>
    <property type="match status" value="1"/>
</dbReference>
<dbReference type="RefSeq" id="WP_212217146.1">
    <property type="nucleotide sequence ID" value="NZ_JAGUCO010000016.1"/>
</dbReference>
<evidence type="ECO:0000313" key="7">
    <source>
        <dbReference type="Proteomes" id="UP000708576"/>
    </source>
</evidence>
<organism evidence="6 7">
    <name type="scientific">Carboxylicivirga linearis</name>
    <dbReference type="NCBI Taxonomy" id="1628157"/>
    <lineage>
        <taxon>Bacteria</taxon>
        <taxon>Pseudomonadati</taxon>
        <taxon>Bacteroidota</taxon>
        <taxon>Bacteroidia</taxon>
        <taxon>Marinilabiliales</taxon>
        <taxon>Marinilabiliaceae</taxon>
        <taxon>Carboxylicivirga</taxon>
    </lineage>
</organism>